<name>A0AAV8V2T7_9RHOD</name>
<comment type="similarity">
    <text evidence="5">Belongs to the PRA1 family.</text>
</comment>
<proteinExistence type="inferred from homology"/>
<evidence type="ECO:0000256" key="4">
    <source>
        <dbReference type="ARBA" id="ARBA00023136"/>
    </source>
</evidence>
<dbReference type="GO" id="GO:0016020">
    <property type="term" value="C:membrane"/>
    <property type="evidence" value="ECO:0007669"/>
    <property type="project" value="UniProtKB-SubCell"/>
</dbReference>
<dbReference type="PANTHER" id="PTHR19317">
    <property type="entry name" value="PRENYLATED RAB ACCEPTOR 1-RELATED"/>
    <property type="match status" value="1"/>
</dbReference>
<evidence type="ECO:0000256" key="3">
    <source>
        <dbReference type="ARBA" id="ARBA00022989"/>
    </source>
</evidence>
<dbReference type="InterPro" id="IPR004895">
    <property type="entry name" value="Prenylated_rab_accept_PRA1"/>
</dbReference>
<sequence>MSDGRYERVNTEENDPVISSVRGSYAVARVEEVPYEARAGRQEEVPEKQPERLVVLGVDVEHVKGQVQRLFSWISARARPLAEFLKFENLSVPNPVVAVERIRINLQKFYYNYVGLFVGGAAVCVLYHPFSTAIFAFVAYRIYGKKKRPVASGYTVPVIIVGLMTGFLGHVLSAVALCSAASLTHAALMVPSVEDIPPQPQPQRATPVEQVD</sequence>
<reference evidence="6 7" key="1">
    <citation type="journal article" date="2023" name="Nat. Commun.">
        <title>Origin of minicircular mitochondrial genomes in red algae.</title>
        <authorList>
            <person name="Lee Y."/>
            <person name="Cho C.H."/>
            <person name="Lee Y.M."/>
            <person name="Park S.I."/>
            <person name="Yang J.H."/>
            <person name="West J.A."/>
            <person name="Bhattacharya D."/>
            <person name="Yoon H.S."/>
        </authorList>
    </citation>
    <scope>NUCLEOTIDE SEQUENCE [LARGE SCALE GENOMIC DNA]</scope>
    <source>
        <strain evidence="6 7">CCMP1338</strain>
        <tissue evidence="6">Whole cell</tissue>
    </source>
</reference>
<comment type="subcellular location">
    <subcellularLocation>
        <location evidence="1 5">Membrane</location>
        <topology evidence="1 5">Multi-pass membrane protein</topology>
    </subcellularLocation>
</comment>
<accession>A0AAV8V2T7</accession>
<dbReference type="AlphaFoldDB" id="A0AAV8V2T7"/>
<evidence type="ECO:0000256" key="5">
    <source>
        <dbReference type="RuleBase" id="RU363107"/>
    </source>
</evidence>
<evidence type="ECO:0000256" key="2">
    <source>
        <dbReference type="ARBA" id="ARBA00022692"/>
    </source>
</evidence>
<keyword evidence="7" id="KW-1185">Reference proteome</keyword>
<comment type="caution">
    <text evidence="6">The sequence shown here is derived from an EMBL/GenBank/DDBJ whole genome shotgun (WGS) entry which is preliminary data.</text>
</comment>
<keyword evidence="3 5" id="KW-1133">Transmembrane helix</keyword>
<feature type="transmembrane region" description="Helical" evidence="5">
    <location>
        <begin position="110"/>
        <end position="143"/>
    </location>
</feature>
<dbReference type="PANTHER" id="PTHR19317:SF0">
    <property type="entry name" value="PRENYLATED RAB ACCEPTOR PROTEIN 1"/>
    <property type="match status" value="1"/>
</dbReference>
<dbReference type="Pfam" id="PF03208">
    <property type="entry name" value="PRA1"/>
    <property type="match status" value="1"/>
</dbReference>
<evidence type="ECO:0000313" key="6">
    <source>
        <dbReference type="EMBL" id="KAJ8909150.1"/>
    </source>
</evidence>
<gene>
    <name evidence="6" type="ORF">NDN08_005844</name>
</gene>
<keyword evidence="4 5" id="KW-0472">Membrane</keyword>
<protein>
    <recommendedName>
        <fullName evidence="5">PRA1 family protein</fullName>
    </recommendedName>
</protein>
<dbReference type="GO" id="GO:0005794">
    <property type="term" value="C:Golgi apparatus"/>
    <property type="evidence" value="ECO:0007669"/>
    <property type="project" value="TreeGrafter"/>
</dbReference>
<organism evidence="6 7">
    <name type="scientific">Rhodosorus marinus</name>
    <dbReference type="NCBI Taxonomy" id="101924"/>
    <lineage>
        <taxon>Eukaryota</taxon>
        <taxon>Rhodophyta</taxon>
        <taxon>Stylonematophyceae</taxon>
        <taxon>Stylonematales</taxon>
        <taxon>Stylonemataceae</taxon>
        <taxon>Rhodosorus</taxon>
    </lineage>
</organism>
<evidence type="ECO:0000256" key="1">
    <source>
        <dbReference type="ARBA" id="ARBA00004141"/>
    </source>
</evidence>
<evidence type="ECO:0000313" key="7">
    <source>
        <dbReference type="Proteomes" id="UP001157974"/>
    </source>
</evidence>
<feature type="transmembrane region" description="Helical" evidence="5">
    <location>
        <begin position="155"/>
        <end position="179"/>
    </location>
</feature>
<keyword evidence="2 5" id="KW-0812">Transmembrane</keyword>
<dbReference type="Proteomes" id="UP001157974">
    <property type="component" value="Unassembled WGS sequence"/>
</dbReference>
<dbReference type="EMBL" id="JAMWBK010000001">
    <property type="protein sequence ID" value="KAJ8909150.1"/>
    <property type="molecule type" value="Genomic_DNA"/>
</dbReference>